<organism evidence="9 10">
    <name type="scientific">Balneatrix alpica</name>
    <dbReference type="NCBI Taxonomy" id="75684"/>
    <lineage>
        <taxon>Bacteria</taxon>
        <taxon>Pseudomonadati</taxon>
        <taxon>Pseudomonadota</taxon>
        <taxon>Gammaproteobacteria</taxon>
        <taxon>Oceanospirillales</taxon>
        <taxon>Balneatrichaceae</taxon>
        <taxon>Balneatrix</taxon>
    </lineage>
</organism>
<dbReference type="EC" id="3.1.1.31" evidence="5 7"/>
<dbReference type="InterPro" id="IPR006148">
    <property type="entry name" value="Glc/Gal-6P_isomerase"/>
</dbReference>
<dbReference type="Pfam" id="PF01182">
    <property type="entry name" value="Glucosamine_iso"/>
    <property type="match status" value="1"/>
</dbReference>
<comment type="pathway">
    <text evidence="3 7">Carbohydrate degradation; pentose phosphate pathway; D-ribulose 5-phosphate from D-glucose 6-phosphate (oxidative stage): step 2/3.</text>
</comment>
<evidence type="ECO:0000259" key="8">
    <source>
        <dbReference type="Pfam" id="PF01182"/>
    </source>
</evidence>
<evidence type="ECO:0000256" key="7">
    <source>
        <dbReference type="RuleBase" id="RU365095"/>
    </source>
</evidence>
<evidence type="ECO:0000256" key="6">
    <source>
        <dbReference type="ARBA" id="ARBA00020337"/>
    </source>
</evidence>
<accession>A0ABV5ZCF8</accession>
<dbReference type="EMBL" id="JBHLZN010000003">
    <property type="protein sequence ID" value="MFB9886977.1"/>
    <property type="molecule type" value="Genomic_DNA"/>
</dbReference>
<evidence type="ECO:0000256" key="3">
    <source>
        <dbReference type="ARBA" id="ARBA00004961"/>
    </source>
</evidence>
<dbReference type="PANTHER" id="PTHR11054:SF0">
    <property type="entry name" value="6-PHOSPHOGLUCONOLACTONASE"/>
    <property type="match status" value="1"/>
</dbReference>
<comment type="catalytic activity">
    <reaction evidence="1 7">
        <text>6-phospho-D-glucono-1,5-lactone + H2O = 6-phospho-D-gluconate + H(+)</text>
        <dbReference type="Rhea" id="RHEA:12556"/>
        <dbReference type="ChEBI" id="CHEBI:15377"/>
        <dbReference type="ChEBI" id="CHEBI:15378"/>
        <dbReference type="ChEBI" id="CHEBI:57955"/>
        <dbReference type="ChEBI" id="CHEBI:58759"/>
        <dbReference type="EC" id="3.1.1.31"/>
    </reaction>
</comment>
<name>A0ABV5ZCF8_9GAMM</name>
<proteinExistence type="inferred from homology"/>
<dbReference type="PANTHER" id="PTHR11054">
    <property type="entry name" value="6-PHOSPHOGLUCONOLACTONASE"/>
    <property type="match status" value="1"/>
</dbReference>
<comment type="caution">
    <text evidence="9">The sequence shown here is derived from an EMBL/GenBank/DDBJ whole genome shotgun (WGS) entry which is preliminary data.</text>
</comment>
<dbReference type="GO" id="GO:0017057">
    <property type="term" value="F:6-phosphogluconolactonase activity"/>
    <property type="evidence" value="ECO:0007669"/>
    <property type="project" value="UniProtKB-EC"/>
</dbReference>
<protein>
    <recommendedName>
        <fullName evidence="6 7">6-phosphogluconolactonase</fullName>
        <shortName evidence="7">6PGL</shortName>
        <ecNumber evidence="5 7">3.1.1.31</ecNumber>
    </recommendedName>
</protein>
<evidence type="ECO:0000313" key="9">
    <source>
        <dbReference type="EMBL" id="MFB9886977.1"/>
    </source>
</evidence>
<dbReference type="NCBIfam" id="TIGR01198">
    <property type="entry name" value="pgl"/>
    <property type="match status" value="1"/>
</dbReference>
<evidence type="ECO:0000256" key="2">
    <source>
        <dbReference type="ARBA" id="ARBA00002681"/>
    </source>
</evidence>
<evidence type="ECO:0000313" key="10">
    <source>
        <dbReference type="Proteomes" id="UP001589628"/>
    </source>
</evidence>
<evidence type="ECO:0000256" key="4">
    <source>
        <dbReference type="ARBA" id="ARBA00010662"/>
    </source>
</evidence>
<comment type="similarity">
    <text evidence="4 7">Belongs to the glucosamine/galactosamine-6-phosphate isomerase family. 6-phosphogluconolactonase subfamily.</text>
</comment>
<evidence type="ECO:0000256" key="5">
    <source>
        <dbReference type="ARBA" id="ARBA00013198"/>
    </source>
</evidence>
<feature type="domain" description="Glucosamine/galactosamine-6-phosphate isomerase" evidence="8">
    <location>
        <begin position="20"/>
        <end position="223"/>
    </location>
</feature>
<gene>
    <name evidence="7 9" type="primary">pgl</name>
    <name evidence="9" type="ORF">ACFFLH_11170</name>
</gene>
<keyword evidence="10" id="KW-1185">Reference proteome</keyword>
<dbReference type="SUPFAM" id="SSF100950">
    <property type="entry name" value="NagB/RpiA/CoA transferase-like"/>
    <property type="match status" value="1"/>
</dbReference>
<dbReference type="InterPro" id="IPR039104">
    <property type="entry name" value="6PGL"/>
</dbReference>
<dbReference type="RefSeq" id="WP_027312200.1">
    <property type="nucleotide sequence ID" value="NZ_JBHLZN010000003.1"/>
</dbReference>
<dbReference type="InterPro" id="IPR037171">
    <property type="entry name" value="NagB/RpiA_transferase-like"/>
</dbReference>
<dbReference type="Gene3D" id="3.40.50.1360">
    <property type="match status" value="1"/>
</dbReference>
<dbReference type="Proteomes" id="UP001589628">
    <property type="component" value="Unassembled WGS sequence"/>
</dbReference>
<evidence type="ECO:0000256" key="1">
    <source>
        <dbReference type="ARBA" id="ARBA00000832"/>
    </source>
</evidence>
<dbReference type="CDD" id="cd01400">
    <property type="entry name" value="6PGL"/>
    <property type="match status" value="1"/>
</dbReference>
<dbReference type="InterPro" id="IPR005900">
    <property type="entry name" value="6-phosphogluconolactonase_DevB"/>
</dbReference>
<sequence>MKTPDNLPDNLPGRFHGFDSPASLSQALAQHISRELADASAERRASLAVSGGRTPIQLFEQLSPLPLSWQQIDITLIDERCVPADHNDSNAGLVQRHLLQQHAQQARFLPLYQQEESTEALNQRLSQLHWPLDVAILGMGNDGHTASLFPAAAELEAGLDPTQSQFCLSLTPPSAPHRRLTLSRRAISASKTLILHLQGDDKLATLEQALAGDDIRAMPIRAFLALPQLHIYWCP</sequence>
<reference evidence="9 10" key="1">
    <citation type="submission" date="2024-09" db="EMBL/GenBank/DDBJ databases">
        <authorList>
            <person name="Sun Q."/>
            <person name="Mori K."/>
        </authorList>
    </citation>
    <scope>NUCLEOTIDE SEQUENCE [LARGE SCALE GENOMIC DNA]</scope>
    <source>
        <strain evidence="9 10">ATCC 51285</strain>
    </source>
</reference>
<keyword evidence="7 9" id="KW-0378">Hydrolase</keyword>
<comment type="function">
    <text evidence="2 7">Hydrolysis of 6-phosphogluconolactone to 6-phosphogluconate.</text>
</comment>